<evidence type="ECO:0000256" key="9">
    <source>
        <dbReference type="ARBA" id="ARBA00022952"/>
    </source>
</evidence>
<keyword evidence="4 15" id="KW-1048">Host nucleus</keyword>
<gene>
    <name evidence="15" type="primary">L2</name>
</gene>
<proteinExistence type="inferred from homology"/>
<dbReference type="GO" id="GO:0005198">
    <property type="term" value="F:structural molecule activity"/>
    <property type="evidence" value="ECO:0007669"/>
    <property type="project" value="UniProtKB-UniRule"/>
</dbReference>
<keyword evidence="3 15" id="KW-0167">Capsid protein</keyword>
<keyword evidence="14 15" id="KW-1160">Virus entry into host cell</keyword>
<comment type="similarity">
    <text evidence="15">Belongs to the papillomaviridae L2 protein family.</text>
</comment>
<dbReference type="GO" id="GO:0043657">
    <property type="term" value="C:host cell"/>
    <property type="evidence" value="ECO:0007669"/>
    <property type="project" value="GOC"/>
</dbReference>
<evidence type="ECO:0000256" key="10">
    <source>
        <dbReference type="ARBA" id="ARBA00023046"/>
    </source>
</evidence>
<keyword evidence="11 15" id="KW-1176">Cytoplasmic inwards viral transport</keyword>
<dbReference type="GO" id="GO:0003677">
    <property type="term" value="F:DNA binding"/>
    <property type="evidence" value="ECO:0007669"/>
    <property type="project" value="UniProtKB-UniRule"/>
</dbReference>
<keyword evidence="5 15" id="KW-0945">Host-virus interaction</keyword>
<dbReference type="InterPro" id="IPR000784">
    <property type="entry name" value="Late_L2"/>
</dbReference>
<keyword evidence="2 15" id="KW-0597">Phosphoprotein</keyword>
<comment type="function">
    <text evidence="15">Minor protein of the capsid that localizes along the inner surface of the virion, within the central cavities beneath the L1 pentamers. Plays a role in capsid stabilization through interaction with the major capsid protein L1. Once the virion enters the host cell, L2 escorts the genomic DNA into the nucleus by promoting escape from the endosomal compartments and traffic through the host Golgi network. Mechanistically, the C-terminus of L2 possesses a cell-penetrating peptide that protudes from the host endosome, interacts with host cytoplasmic retromer cargo and thereby mediates the capsid delivery to the host trans-Golgi network. Plays a role through its interaction with host dynein in the intracellular microtubule-dependent transport of viral capsid toward the nucleus. Mediates the viral genome import into the nucleus through binding to host importins. Once within the nucleus, L2 localizes viral genomes to host PML bodies in order to activate early gene expression for establishment of infection. Later on, promotes late gene expression by interacting with the viral E2 protein and by inhibiting its transcriptional activation functions. During virion assembly, encapsidates the genome by direct interaction with the viral DNA.</text>
</comment>
<dbReference type="GO" id="GO:0075732">
    <property type="term" value="P:viral penetration into host nucleus"/>
    <property type="evidence" value="ECO:0007669"/>
    <property type="project" value="UniProtKB-KW"/>
</dbReference>
<keyword evidence="12 15" id="KW-0238">DNA-binding</keyword>
<evidence type="ECO:0000256" key="4">
    <source>
        <dbReference type="ARBA" id="ARBA00022562"/>
    </source>
</evidence>
<keyword evidence="9 15" id="KW-1177">Microtubular inwards viral transport</keyword>
<dbReference type="GO" id="GO:0075521">
    <property type="term" value="P:microtubule-dependent intracellular transport of viral material towards nucleus"/>
    <property type="evidence" value="ECO:0007669"/>
    <property type="project" value="UniProtKB-UniRule"/>
</dbReference>
<keyword evidence="1 15" id="KW-1163">Viral penetration into host nucleus</keyword>
<reference evidence="17" key="1">
    <citation type="journal article" date="2018" name="Nat. Med.">
        <title>Expanded skin virome in DOCK8-deficient patients.</title>
        <authorList>
            <consortium name="NISC Comparative Sequencing Program"/>
            <person name="Tirosh O."/>
            <person name="Conlan S."/>
            <person name="Deming C."/>
            <person name="Lee-Lin S.Q."/>
            <person name="Huang X."/>
            <person name="Su H.C."/>
            <person name="Freeman A.F."/>
            <person name="Segre J.A."/>
            <person name="Kong H.H."/>
        </authorList>
    </citation>
    <scope>NUCLEOTIDE SEQUENCE</scope>
    <source>
        <strain evidence="17">HPV-mSK_249</strain>
    </source>
</reference>
<keyword evidence="13 15" id="KW-1015">Disulfide bond</keyword>
<dbReference type="Pfam" id="PF00513">
    <property type="entry name" value="Late_protein_L2"/>
    <property type="match status" value="1"/>
</dbReference>
<evidence type="ECO:0000256" key="7">
    <source>
        <dbReference type="ARBA" id="ARBA00022844"/>
    </source>
</evidence>
<evidence type="ECO:0000256" key="3">
    <source>
        <dbReference type="ARBA" id="ARBA00022561"/>
    </source>
</evidence>
<comment type="PTM">
    <text evidence="15">Highly phosphorylated.</text>
</comment>
<dbReference type="EMBL" id="MH777388">
    <property type="protein sequence ID" value="AYA94767.2"/>
    <property type="molecule type" value="Genomic_DNA"/>
</dbReference>
<evidence type="ECO:0000256" key="6">
    <source>
        <dbReference type="ARBA" id="ARBA00022812"/>
    </source>
</evidence>
<protein>
    <recommendedName>
        <fullName evidence="15">Minor capsid protein L2</fullName>
    </recommendedName>
</protein>
<evidence type="ECO:0000256" key="12">
    <source>
        <dbReference type="ARBA" id="ARBA00023125"/>
    </source>
</evidence>
<comment type="subunit">
    <text evidence="15">Interacts with major capsid protein L1. Interacts with E2; this interaction inhibits E2 transcriptional activity but not the DNA replication function E2. Interacts with host HSPA8; this interaction is required for L2 nuclear translocation. Interacts with host importins KPNB2 and KPNB3. Forms a complex with importin alpha2-beta1 heterodimers via interaction with the importin alpha2 adapter. Interacts with host DYNLT1; this interaction is essential for virus intracellular transport during entry. Interacts (via C-terminus) with host retromer subunits VPS35 AND VPS29.</text>
</comment>
<keyword evidence="8 15" id="KW-0426">Late protein</keyword>
<comment type="caution">
    <text evidence="15">Lacks conserved residue(s) required for the propagation of feature annotation.</text>
</comment>
<evidence type="ECO:0000256" key="2">
    <source>
        <dbReference type="ARBA" id="ARBA00022553"/>
    </source>
</evidence>
<evidence type="ECO:0000256" key="16">
    <source>
        <dbReference type="SAM" id="MobiDB-lite"/>
    </source>
</evidence>
<dbReference type="GO" id="GO:0019028">
    <property type="term" value="C:viral capsid"/>
    <property type="evidence" value="ECO:0007669"/>
    <property type="project" value="UniProtKB-UniRule"/>
</dbReference>
<sequence length="514" mass="56351">MLPRKRVKRDSVENLYKSCRAGGDCITDVKNKVENTTLADILLQAFGSIIYLGHLGIGSGKGTGNISAGRPVPDVTTGATTVKPIRPTVSKPTRPFSVPLDPISAGRPIRPIDPVGGSRPIDVLDPSSSAIVPLSENVPDTIITVDNPAFDINITGGNDITPFQIEPTVVSEGDPAIINVTPIEPPPTTVIYTEPAIENVGTATYIDPDINVFVNPLERGDVIGLENIPLEDINPIVEFEIEDVPTTSTPTSRFETALTRAREFYNRRVAQISTRNPDFLGQVSRAVQFEFENPAFEDEVTLEFEQDLENVQAAPDPDFTDIKRLSRPSYSITNEGTVRVSRLGSRGTIRTRSGTVIGQQVHFYYDISRIPEATAIEMQVLGEFSGESSHTNMLAESSIIDALNETFVYPDEELLDNMIESFNSGQLLLEGEEEDGSKFIYPVYHSGFPFGSYLDNSGLGLTFAAPISHNDNIVTPDITPFNPLQPGTSIDVVSEDFYLHPSLLPKKRKRHEFF</sequence>
<comment type="subcellular location">
    <subcellularLocation>
        <location evidence="15">Virion</location>
    </subcellularLocation>
    <subcellularLocation>
        <location evidence="15">Host nucleus</location>
    </subcellularLocation>
</comment>
<accession>A0A385PL57</accession>
<name>A0A385PL57_9PAPI</name>
<feature type="region of interest" description="Disordered" evidence="16">
    <location>
        <begin position="68"/>
        <end position="102"/>
    </location>
</feature>
<evidence type="ECO:0000313" key="17">
    <source>
        <dbReference type="EMBL" id="AYA94767.2"/>
    </source>
</evidence>
<evidence type="ECO:0000256" key="8">
    <source>
        <dbReference type="ARBA" id="ARBA00022921"/>
    </source>
</evidence>
<dbReference type="GO" id="GO:0046718">
    <property type="term" value="P:symbiont entry into host cell"/>
    <property type="evidence" value="ECO:0007669"/>
    <property type="project" value="UniProtKB-KW"/>
</dbReference>
<dbReference type="GO" id="GO:0042025">
    <property type="term" value="C:host cell nucleus"/>
    <property type="evidence" value="ECO:0007669"/>
    <property type="project" value="UniProtKB-SubCell"/>
</dbReference>
<feature type="disulfide bond" evidence="15">
    <location>
        <begin position="19"/>
        <end position="25"/>
    </location>
</feature>
<dbReference type="HAMAP" id="MF_04003">
    <property type="entry name" value="PPV_L2"/>
    <property type="match status" value="1"/>
</dbReference>
<evidence type="ECO:0000256" key="1">
    <source>
        <dbReference type="ARBA" id="ARBA00022524"/>
    </source>
</evidence>
<evidence type="ECO:0000256" key="5">
    <source>
        <dbReference type="ARBA" id="ARBA00022581"/>
    </source>
</evidence>
<organism evidence="17">
    <name type="scientific">Human papillomavirus</name>
    <dbReference type="NCBI Taxonomy" id="10566"/>
    <lineage>
        <taxon>Viruses</taxon>
        <taxon>Monodnaviria</taxon>
        <taxon>Shotokuvirae</taxon>
        <taxon>Cossaviricota</taxon>
        <taxon>Papovaviricetes</taxon>
        <taxon>Zurhausenvirales</taxon>
        <taxon>Papillomaviridae</taxon>
    </lineage>
</organism>
<keyword evidence="10" id="KW-1039">Host endosome</keyword>
<keyword evidence="6" id="KW-1040">Host Golgi apparatus</keyword>
<evidence type="ECO:0000256" key="11">
    <source>
        <dbReference type="ARBA" id="ARBA00023120"/>
    </source>
</evidence>
<keyword evidence="7 15" id="KW-0946">Virion</keyword>
<evidence type="ECO:0000256" key="13">
    <source>
        <dbReference type="ARBA" id="ARBA00023157"/>
    </source>
</evidence>
<evidence type="ECO:0000256" key="14">
    <source>
        <dbReference type="ARBA" id="ARBA00023296"/>
    </source>
</evidence>
<evidence type="ECO:0000256" key="15">
    <source>
        <dbReference type="HAMAP-Rule" id="MF_04003"/>
    </source>
</evidence>